<dbReference type="SUPFAM" id="SSF51735">
    <property type="entry name" value="NAD(P)-binding Rossmann-fold domains"/>
    <property type="match status" value="1"/>
</dbReference>
<dbReference type="InterPro" id="IPR043906">
    <property type="entry name" value="Gfo/Idh/MocA_OxRdtase_bact_C"/>
</dbReference>
<organism evidence="3 4">
    <name type="scientific">Planctomicrobium piriforme</name>
    <dbReference type="NCBI Taxonomy" id="1576369"/>
    <lineage>
        <taxon>Bacteria</taxon>
        <taxon>Pseudomonadati</taxon>
        <taxon>Planctomycetota</taxon>
        <taxon>Planctomycetia</taxon>
        <taxon>Planctomycetales</taxon>
        <taxon>Planctomycetaceae</taxon>
        <taxon>Planctomicrobium</taxon>
    </lineage>
</organism>
<dbReference type="PANTHER" id="PTHR43818:SF10">
    <property type="entry name" value="NADH-DEPENDENT DEHYDROGENASE-RELATED"/>
    <property type="match status" value="1"/>
</dbReference>
<dbReference type="InterPro" id="IPR050463">
    <property type="entry name" value="Gfo/Idh/MocA_oxidrdct_glycsds"/>
</dbReference>
<dbReference type="SUPFAM" id="SSF55347">
    <property type="entry name" value="Glyceraldehyde-3-phosphate dehydrogenase-like, C-terminal domain"/>
    <property type="match status" value="1"/>
</dbReference>
<dbReference type="Proteomes" id="UP000199518">
    <property type="component" value="Unassembled WGS sequence"/>
</dbReference>
<evidence type="ECO:0000313" key="3">
    <source>
        <dbReference type="EMBL" id="SFJ20984.1"/>
    </source>
</evidence>
<evidence type="ECO:0000259" key="1">
    <source>
        <dbReference type="Pfam" id="PF01408"/>
    </source>
</evidence>
<proteinExistence type="predicted"/>
<dbReference type="PANTHER" id="PTHR43818">
    <property type="entry name" value="BCDNA.GH03377"/>
    <property type="match status" value="1"/>
</dbReference>
<feature type="domain" description="Gfo/Idh/MocA-like oxidoreductase bacterial type C-terminal" evidence="2">
    <location>
        <begin position="197"/>
        <end position="286"/>
    </location>
</feature>
<protein>
    <submittedName>
        <fullName evidence="3">Predicted dehydrogenase</fullName>
    </submittedName>
</protein>
<evidence type="ECO:0000259" key="2">
    <source>
        <dbReference type="Pfam" id="PF19051"/>
    </source>
</evidence>
<dbReference type="STRING" id="1576369.SAMN05421753_116159"/>
<dbReference type="InterPro" id="IPR000683">
    <property type="entry name" value="Gfo/Idh/MocA-like_OxRdtase_N"/>
</dbReference>
<dbReference type="GO" id="GO:0000166">
    <property type="term" value="F:nucleotide binding"/>
    <property type="evidence" value="ECO:0007669"/>
    <property type="project" value="InterPro"/>
</dbReference>
<dbReference type="EMBL" id="FOQD01000016">
    <property type="protein sequence ID" value="SFJ20984.1"/>
    <property type="molecule type" value="Genomic_DNA"/>
</dbReference>
<dbReference type="Gene3D" id="3.30.360.10">
    <property type="entry name" value="Dihydrodipicolinate Reductase, domain 2"/>
    <property type="match status" value="1"/>
</dbReference>
<dbReference type="Pfam" id="PF01408">
    <property type="entry name" value="GFO_IDH_MocA"/>
    <property type="match status" value="1"/>
</dbReference>
<accession>A0A1I3PH28</accession>
<dbReference type="OrthoDB" id="255433at2"/>
<sequence>MSPQTTRREFMATSAAIGAAVWVGHSSVRAEEKSPNSKVRYACIGIGGKGKSDSSDAASFGEIVAICDIDDRNLKKASVQPGFEHAEQFSDFEEMLTKLGDKIDAVTVSTPDHTHAPAAAMAMKMKKATFCQKPLTHTVWEARRLQQIAKETGVATQMGNQGTANDALRHAAALLKQGILGKIKEVHVATNRPVWPQGGPRPEPAEAPPWIHWEEWLGPAPERPYAEGYHPFAWRGWWDFGTGALGDMACHTFNMPFAGLNLANPKTIQAWCTGHNRDSYPQASKIQFEFANPTGDGLLPVWWYDGGNEPPESLLNGAMFEKVGGKVRGSIIVGEDLVMYAVGDYSEKVRLLDKEGKEVPLPAAEYEKSPGHFAEFHEAITGKRKEAMSNFVNYAGPLTETILLGNLAVYDAAEGAGRKIEWDSEAMKATNAPEVQHIVKKQYRGDWGKYLEG</sequence>
<dbReference type="Pfam" id="PF19051">
    <property type="entry name" value="GFO_IDH_MocA_C2"/>
    <property type="match status" value="1"/>
</dbReference>
<name>A0A1I3PH28_9PLAN</name>
<dbReference type="PROSITE" id="PS51318">
    <property type="entry name" value="TAT"/>
    <property type="match status" value="1"/>
</dbReference>
<dbReference type="InterPro" id="IPR036291">
    <property type="entry name" value="NAD(P)-bd_dom_sf"/>
</dbReference>
<dbReference type="AlphaFoldDB" id="A0A1I3PH28"/>
<feature type="domain" description="Gfo/Idh/MocA-like oxidoreductase N-terminal" evidence="1">
    <location>
        <begin position="40"/>
        <end position="159"/>
    </location>
</feature>
<keyword evidence="4" id="KW-1185">Reference proteome</keyword>
<evidence type="ECO:0000313" key="4">
    <source>
        <dbReference type="Proteomes" id="UP000199518"/>
    </source>
</evidence>
<dbReference type="Gene3D" id="3.40.50.720">
    <property type="entry name" value="NAD(P)-binding Rossmann-like Domain"/>
    <property type="match status" value="1"/>
</dbReference>
<gene>
    <name evidence="3" type="ORF">SAMN05421753_116159</name>
</gene>
<dbReference type="RefSeq" id="WP_092054174.1">
    <property type="nucleotide sequence ID" value="NZ_FOQD01000016.1"/>
</dbReference>
<reference evidence="4" key="1">
    <citation type="submission" date="2016-10" db="EMBL/GenBank/DDBJ databases">
        <authorList>
            <person name="Varghese N."/>
            <person name="Submissions S."/>
        </authorList>
    </citation>
    <scope>NUCLEOTIDE SEQUENCE [LARGE SCALE GENOMIC DNA]</scope>
    <source>
        <strain evidence="4">DSM 26348</strain>
    </source>
</reference>
<dbReference type="InterPro" id="IPR006311">
    <property type="entry name" value="TAT_signal"/>
</dbReference>